<feature type="domain" description="FecR protein" evidence="2">
    <location>
        <begin position="116"/>
        <end position="204"/>
    </location>
</feature>
<dbReference type="Gene3D" id="2.60.120.1440">
    <property type="match status" value="1"/>
</dbReference>
<evidence type="ECO:0000313" key="5">
    <source>
        <dbReference type="Proteomes" id="UP000606600"/>
    </source>
</evidence>
<keyword evidence="1" id="KW-1133">Transmembrane helix</keyword>
<organism evidence="4 5">
    <name type="scientific">Mucilaginibacter pankratovii</name>
    <dbReference type="NCBI Taxonomy" id="2772110"/>
    <lineage>
        <taxon>Bacteria</taxon>
        <taxon>Pseudomonadati</taxon>
        <taxon>Bacteroidota</taxon>
        <taxon>Sphingobacteriia</taxon>
        <taxon>Sphingobacteriales</taxon>
        <taxon>Sphingobacteriaceae</taxon>
        <taxon>Mucilaginibacter</taxon>
    </lineage>
</organism>
<dbReference type="Gene3D" id="3.55.50.30">
    <property type="match status" value="1"/>
</dbReference>
<dbReference type="EMBL" id="JACWMY010000017">
    <property type="protein sequence ID" value="MBD1367234.1"/>
    <property type="molecule type" value="Genomic_DNA"/>
</dbReference>
<feature type="transmembrane region" description="Helical" evidence="1">
    <location>
        <begin position="78"/>
        <end position="98"/>
    </location>
</feature>
<dbReference type="Pfam" id="PF04773">
    <property type="entry name" value="FecR"/>
    <property type="match status" value="1"/>
</dbReference>
<keyword evidence="5" id="KW-1185">Reference proteome</keyword>
<dbReference type="RefSeq" id="WP_191191870.1">
    <property type="nucleotide sequence ID" value="NZ_JACWMY010000017.1"/>
</dbReference>
<dbReference type="InterPro" id="IPR006860">
    <property type="entry name" value="FecR"/>
</dbReference>
<name>A0ABR7X0K0_9SPHI</name>
<reference evidence="4 5" key="1">
    <citation type="submission" date="2020-09" db="EMBL/GenBank/DDBJ databases">
        <title>Novel species of Mucilaginibacter isolated from a glacier on the Tibetan Plateau.</title>
        <authorList>
            <person name="Liu Q."/>
            <person name="Xin Y.-H."/>
        </authorList>
    </citation>
    <scope>NUCLEOTIDE SEQUENCE [LARGE SCALE GENOMIC DNA]</scope>
    <source>
        <strain evidence="4 5">ZT4R22</strain>
    </source>
</reference>
<dbReference type="PANTHER" id="PTHR30273:SF2">
    <property type="entry name" value="PROTEIN FECR"/>
    <property type="match status" value="1"/>
</dbReference>
<dbReference type="PANTHER" id="PTHR30273">
    <property type="entry name" value="PERIPLASMIC SIGNAL SENSOR AND SIGMA FACTOR ACTIVATOR FECR-RELATED"/>
    <property type="match status" value="1"/>
</dbReference>
<keyword evidence="1" id="KW-0472">Membrane</keyword>
<dbReference type="InterPro" id="IPR032508">
    <property type="entry name" value="FecR_C"/>
</dbReference>
<protein>
    <submittedName>
        <fullName evidence="4">FecR domain-containing protein</fullName>
    </submittedName>
</protein>
<dbReference type="Proteomes" id="UP000606600">
    <property type="component" value="Unassembled WGS sequence"/>
</dbReference>
<accession>A0ABR7X0K0</accession>
<evidence type="ECO:0000259" key="2">
    <source>
        <dbReference type="Pfam" id="PF04773"/>
    </source>
</evidence>
<dbReference type="Pfam" id="PF16344">
    <property type="entry name" value="FecR_C"/>
    <property type="match status" value="1"/>
</dbReference>
<feature type="domain" description="Protein FecR C-terminal" evidence="3">
    <location>
        <begin position="249"/>
        <end position="316"/>
    </location>
</feature>
<sequence>MEKIYFLELLAKHRKGLATAEEKQFLIKFYDAFASEMDVIELMGTDEKQKLKQDIQNAIWGGIQQQQKKNAVVLKFRYLRKVAAAVFVMVCATCVWYLTYNRHPQNSVSEPAKIQQSSNVFVVLPDGSRVILSHGSKLNYEPGFAKREVFLSGQAYFDIKHDSARPFIVHTGNVFTTVLGTAFNIKALPGDKVITVTVTRGKVKVSDERKLIGVIIPNQQIIYNKSVASATKTHIKAAVFTGWTTENDLYLEDVTVAEAARLFEERFKVKIVFGDDSIKNKHFTTSFDSAASLDQALGSTCAFNDAVYSYNKERTLITINAKTN</sequence>
<gene>
    <name evidence="4" type="ORF">IDJ77_25710</name>
</gene>
<evidence type="ECO:0000313" key="4">
    <source>
        <dbReference type="EMBL" id="MBD1367234.1"/>
    </source>
</evidence>
<proteinExistence type="predicted"/>
<keyword evidence="1" id="KW-0812">Transmembrane</keyword>
<evidence type="ECO:0000256" key="1">
    <source>
        <dbReference type="SAM" id="Phobius"/>
    </source>
</evidence>
<evidence type="ECO:0000259" key="3">
    <source>
        <dbReference type="Pfam" id="PF16344"/>
    </source>
</evidence>
<dbReference type="InterPro" id="IPR012373">
    <property type="entry name" value="Ferrdict_sens_TM"/>
</dbReference>
<comment type="caution">
    <text evidence="4">The sequence shown here is derived from an EMBL/GenBank/DDBJ whole genome shotgun (WGS) entry which is preliminary data.</text>
</comment>